<dbReference type="GO" id="GO:0005744">
    <property type="term" value="C:TIM23 mitochondrial import inner membrane translocase complex"/>
    <property type="evidence" value="ECO:0007669"/>
    <property type="project" value="InterPro"/>
</dbReference>
<evidence type="ECO:0000313" key="10">
    <source>
        <dbReference type="EMBL" id="GFS26915.1"/>
    </source>
</evidence>
<gene>
    <name evidence="10" type="ORF">ElyMa_001734100</name>
</gene>
<comment type="similarity">
    <text evidence="2">Belongs to the TIM16/PAM16 family.</text>
</comment>
<evidence type="ECO:0000256" key="7">
    <source>
        <dbReference type="ARBA" id="ARBA00023128"/>
    </source>
</evidence>
<keyword evidence="7" id="KW-0496">Mitochondrion</keyword>
<dbReference type="GO" id="GO:0030150">
    <property type="term" value="P:protein import into mitochondrial matrix"/>
    <property type="evidence" value="ECO:0007669"/>
    <property type="project" value="InterPro"/>
</dbReference>
<dbReference type="PANTHER" id="PTHR12388:SF0">
    <property type="entry name" value="MITOCHONDRIAL IMPORT INNER MEMBRANE TRANSLOCASE SUBUNIT TIM16"/>
    <property type="match status" value="1"/>
</dbReference>
<proteinExistence type="inferred from homology"/>
<reference evidence="10 11" key="1">
    <citation type="journal article" date="2021" name="Elife">
        <title>Chloroplast acquisition without the gene transfer in kleptoplastic sea slugs, Plakobranchus ocellatus.</title>
        <authorList>
            <person name="Maeda T."/>
            <person name="Takahashi S."/>
            <person name="Yoshida T."/>
            <person name="Shimamura S."/>
            <person name="Takaki Y."/>
            <person name="Nagai Y."/>
            <person name="Toyoda A."/>
            <person name="Suzuki Y."/>
            <person name="Arimoto A."/>
            <person name="Ishii H."/>
            <person name="Satoh N."/>
            <person name="Nishiyama T."/>
            <person name="Hasebe M."/>
            <person name="Maruyama T."/>
            <person name="Minagawa J."/>
            <person name="Obokata J."/>
            <person name="Shigenobu S."/>
        </authorList>
    </citation>
    <scope>NUCLEOTIDE SEQUENCE [LARGE SCALE GENOMIC DNA]</scope>
</reference>
<organism evidence="10 11">
    <name type="scientific">Elysia marginata</name>
    <dbReference type="NCBI Taxonomy" id="1093978"/>
    <lineage>
        <taxon>Eukaryota</taxon>
        <taxon>Metazoa</taxon>
        <taxon>Spiralia</taxon>
        <taxon>Lophotrochozoa</taxon>
        <taxon>Mollusca</taxon>
        <taxon>Gastropoda</taxon>
        <taxon>Heterobranchia</taxon>
        <taxon>Euthyneura</taxon>
        <taxon>Panpulmonata</taxon>
        <taxon>Sacoglossa</taxon>
        <taxon>Placobranchoidea</taxon>
        <taxon>Plakobranchidae</taxon>
        <taxon>Elysia</taxon>
    </lineage>
</organism>
<comment type="subcellular location">
    <subcellularLocation>
        <location evidence="1">Mitochondrion inner membrane</location>
        <topology evidence="1">Peripheral membrane protein</topology>
    </subcellularLocation>
</comment>
<name>A0AAV4JYX0_9GAST</name>
<feature type="domain" description="ISXO2-like transposase" evidence="9">
    <location>
        <begin position="169"/>
        <end position="307"/>
    </location>
</feature>
<keyword evidence="5" id="KW-0653">Protein transport</keyword>
<evidence type="ECO:0000256" key="6">
    <source>
        <dbReference type="ARBA" id="ARBA00023010"/>
    </source>
</evidence>
<dbReference type="InterPro" id="IPR005341">
    <property type="entry name" value="Tim16"/>
</dbReference>
<evidence type="ECO:0000256" key="3">
    <source>
        <dbReference type="ARBA" id="ARBA00022448"/>
    </source>
</evidence>
<evidence type="ECO:0000256" key="4">
    <source>
        <dbReference type="ARBA" id="ARBA00022792"/>
    </source>
</evidence>
<protein>
    <submittedName>
        <fullName evidence="10">Mitochondrial import inner membrane translocase subunit Tim16</fullName>
    </submittedName>
</protein>
<comment type="caution">
    <text evidence="10">The sequence shown here is derived from an EMBL/GenBank/DDBJ whole genome shotgun (WGS) entry which is preliminary data.</text>
</comment>
<dbReference type="Gene3D" id="1.10.287.110">
    <property type="entry name" value="DnaJ domain"/>
    <property type="match status" value="1"/>
</dbReference>
<dbReference type="PANTHER" id="PTHR12388">
    <property type="entry name" value="MITOCHONDRIA ASSOCIATED GRANULOCYTE MACROPHAGE CSF SIGNALING MOLECULE"/>
    <property type="match status" value="1"/>
</dbReference>
<dbReference type="Proteomes" id="UP000762676">
    <property type="component" value="Unassembled WGS sequence"/>
</dbReference>
<keyword evidence="6" id="KW-0811">Translocation</keyword>
<accession>A0AAV4JYX0</accession>
<dbReference type="InterPro" id="IPR024445">
    <property type="entry name" value="Tnp_ISXO2-like"/>
</dbReference>
<sequence>MREISSREQSVGQVVSLLQTTDMATCSSCESNYFKIIATFYGDNSRALDYLISHGVISSGSSRIPCPKCGTFLSFREQDHLFICRSTFTVPKTKKRRNCGFSASQYKGSFLSNCHFAPWKLVLLVKHYLSRHWDYKTIQDCLGLSPNTVCDWRSFCSEVTEQWFSNQDPIAGVGVEVEETLIVPRKYERGRVLNQVWLFGGIERASKRRFVVPLNGEYGVRRDAATLIPIIQKFIRPGSIIYSDFGPAYRQLSELGYGSALCKDLPWLYVIEGEFESRPTGKRAITIRLLNAQNMAKYLAQIIVMGTQVVGKAFARAVRQEFAASQQAAQNASKSRHGARKAAAADTVSGMTLQEAKQVLNVSDINDQEALLKNYNHLFEVNDKSKGGSIYLQSKVFRAKERIDIELSNQQKSSKDQPRNSDP</sequence>
<evidence type="ECO:0000256" key="5">
    <source>
        <dbReference type="ARBA" id="ARBA00022927"/>
    </source>
</evidence>
<evidence type="ECO:0000259" key="9">
    <source>
        <dbReference type="SMART" id="SM01126"/>
    </source>
</evidence>
<dbReference type="Pfam" id="PF03656">
    <property type="entry name" value="Pam16"/>
    <property type="match status" value="1"/>
</dbReference>
<evidence type="ECO:0000256" key="2">
    <source>
        <dbReference type="ARBA" id="ARBA00008817"/>
    </source>
</evidence>
<keyword evidence="4" id="KW-0999">Mitochondrion inner membrane</keyword>
<evidence type="ECO:0000256" key="1">
    <source>
        <dbReference type="ARBA" id="ARBA00004637"/>
    </source>
</evidence>
<keyword evidence="3" id="KW-0813">Transport</keyword>
<keyword evidence="8" id="KW-0472">Membrane</keyword>
<dbReference type="FunFam" id="1.10.287.110:FF:000006">
    <property type="entry name" value="Import inner membrane translocase subunit TIM16"/>
    <property type="match status" value="1"/>
</dbReference>
<dbReference type="InterPro" id="IPR036869">
    <property type="entry name" value="J_dom_sf"/>
</dbReference>
<dbReference type="AlphaFoldDB" id="A0AAV4JYX0"/>
<evidence type="ECO:0000313" key="11">
    <source>
        <dbReference type="Proteomes" id="UP000762676"/>
    </source>
</evidence>
<dbReference type="EMBL" id="BMAT01003508">
    <property type="protein sequence ID" value="GFS26915.1"/>
    <property type="molecule type" value="Genomic_DNA"/>
</dbReference>
<dbReference type="SMART" id="SM01126">
    <property type="entry name" value="DDE_Tnp_IS1595"/>
    <property type="match status" value="1"/>
</dbReference>
<evidence type="ECO:0000256" key="8">
    <source>
        <dbReference type="ARBA" id="ARBA00023136"/>
    </source>
</evidence>
<keyword evidence="11" id="KW-1185">Reference proteome</keyword>